<dbReference type="GO" id="GO:0046872">
    <property type="term" value="F:metal ion binding"/>
    <property type="evidence" value="ECO:0007669"/>
    <property type="project" value="UniProtKB-KW"/>
</dbReference>
<evidence type="ECO:0000256" key="6">
    <source>
        <dbReference type="ARBA" id="ARBA00022692"/>
    </source>
</evidence>
<evidence type="ECO:0000256" key="10">
    <source>
        <dbReference type="ARBA" id="ARBA00023004"/>
    </source>
</evidence>
<dbReference type="InterPro" id="IPR052168">
    <property type="entry name" value="Cytochrome_b561_oxidase"/>
</dbReference>
<keyword evidence="16" id="KW-1185">Reference proteome</keyword>
<feature type="transmembrane region" description="Helical" evidence="13">
    <location>
        <begin position="149"/>
        <end position="169"/>
    </location>
</feature>
<comment type="cofactor">
    <cofactor evidence="1">
        <name>heme b</name>
        <dbReference type="ChEBI" id="CHEBI:60344"/>
    </cofactor>
</comment>
<dbReference type="Pfam" id="PF01292">
    <property type="entry name" value="Ni_hydr_CYTB"/>
    <property type="match status" value="1"/>
</dbReference>
<dbReference type="GO" id="GO:0022904">
    <property type="term" value="P:respiratory electron transport chain"/>
    <property type="evidence" value="ECO:0007669"/>
    <property type="project" value="InterPro"/>
</dbReference>
<evidence type="ECO:0000256" key="1">
    <source>
        <dbReference type="ARBA" id="ARBA00001970"/>
    </source>
</evidence>
<evidence type="ECO:0000256" key="8">
    <source>
        <dbReference type="ARBA" id="ARBA00022982"/>
    </source>
</evidence>
<evidence type="ECO:0000256" key="4">
    <source>
        <dbReference type="ARBA" id="ARBA00022475"/>
    </source>
</evidence>
<evidence type="ECO:0000256" key="12">
    <source>
        <dbReference type="ARBA" id="ARBA00037975"/>
    </source>
</evidence>
<proteinExistence type="inferred from homology"/>
<keyword evidence="6 13" id="KW-0812">Transmembrane</keyword>
<keyword evidence="9 13" id="KW-1133">Transmembrane helix</keyword>
<protein>
    <submittedName>
        <fullName evidence="15">Cytochrome b561</fullName>
    </submittedName>
</protein>
<feature type="domain" description="Cytochrome b561 bacterial/Ni-hydrogenase" evidence="14">
    <location>
        <begin position="13"/>
        <end position="173"/>
    </location>
</feature>
<evidence type="ECO:0000313" key="16">
    <source>
        <dbReference type="Proteomes" id="UP000273643"/>
    </source>
</evidence>
<comment type="subcellular location">
    <subcellularLocation>
        <location evidence="2">Cell membrane</location>
        <topology evidence="2">Multi-pass membrane protein</topology>
    </subcellularLocation>
</comment>
<keyword evidence="5" id="KW-0349">Heme</keyword>
<evidence type="ECO:0000256" key="11">
    <source>
        <dbReference type="ARBA" id="ARBA00023136"/>
    </source>
</evidence>
<keyword evidence="3" id="KW-0813">Transport</keyword>
<evidence type="ECO:0000256" key="13">
    <source>
        <dbReference type="SAM" id="Phobius"/>
    </source>
</evidence>
<accession>A0A3N1P1R7</accession>
<dbReference type="SUPFAM" id="SSF81342">
    <property type="entry name" value="Transmembrane di-heme cytochromes"/>
    <property type="match status" value="1"/>
</dbReference>
<dbReference type="GO" id="GO:0020037">
    <property type="term" value="F:heme binding"/>
    <property type="evidence" value="ECO:0007669"/>
    <property type="project" value="TreeGrafter"/>
</dbReference>
<dbReference type="InterPro" id="IPR016174">
    <property type="entry name" value="Di-haem_cyt_TM"/>
</dbReference>
<dbReference type="AlphaFoldDB" id="A0A3N1P1R7"/>
<comment type="caution">
    <text evidence="15">The sequence shown here is derived from an EMBL/GenBank/DDBJ whole genome shotgun (WGS) entry which is preliminary data.</text>
</comment>
<evidence type="ECO:0000256" key="3">
    <source>
        <dbReference type="ARBA" id="ARBA00022448"/>
    </source>
</evidence>
<dbReference type="Proteomes" id="UP000273643">
    <property type="component" value="Unassembled WGS sequence"/>
</dbReference>
<feature type="transmembrane region" description="Helical" evidence="13">
    <location>
        <begin position="21"/>
        <end position="42"/>
    </location>
</feature>
<gene>
    <name evidence="15" type="ORF">EDC38_2152</name>
</gene>
<dbReference type="GO" id="GO:0005886">
    <property type="term" value="C:plasma membrane"/>
    <property type="evidence" value="ECO:0007669"/>
    <property type="project" value="UniProtKB-SubCell"/>
</dbReference>
<keyword evidence="10" id="KW-0408">Iron</keyword>
<evidence type="ECO:0000259" key="14">
    <source>
        <dbReference type="Pfam" id="PF01292"/>
    </source>
</evidence>
<evidence type="ECO:0000256" key="2">
    <source>
        <dbReference type="ARBA" id="ARBA00004651"/>
    </source>
</evidence>
<evidence type="ECO:0000313" key="15">
    <source>
        <dbReference type="EMBL" id="ROQ21528.1"/>
    </source>
</evidence>
<comment type="similarity">
    <text evidence="12">Belongs to the cytochrome b561 family.</text>
</comment>
<dbReference type="OrthoDB" id="9793784at2"/>
<keyword evidence="11 13" id="KW-0472">Membrane</keyword>
<reference evidence="15 16" key="1">
    <citation type="submission" date="2018-11" db="EMBL/GenBank/DDBJ databases">
        <title>Genomic Encyclopedia of Type Strains, Phase IV (KMG-IV): sequencing the most valuable type-strain genomes for metagenomic binning, comparative biology and taxonomic classification.</title>
        <authorList>
            <person name="Goeker M."/>
        </authorList>
    </citation>
    <scope>NUCLEOTIDE SEQUENCE [LARGE SCALE GENOMIC DNA]</scope>
    <source>
        <strain evidence="15 16">DSM 16974</strain>
    </source>
</reference>
<keyword evidence="8" id="KW-0249">Electron transport</keyword>
<dbReference type="RefSeq" id="WP_123638508.1">
    <property type="nucleotide sequence ID" value="NZ_RJUK01000001.1"/>
</dbReference>
<evidence type="ECO:0000256" key="7">
    <source>
        <dbReference type="ARBA" id="ARBA00022723"/>
    </source>
</evidence>
<evidence type="ECO:0000256" key="9">
    <source>
        <dbReference type="ARBA" id="ARBA00022989"/>
    </source>
</evidence>
<feature type="transmembrane region" description="Helical" evidence="13">
    <location>
        <begin position="89"/>
        <end position="113"/>
    </location>
</feature>
<name>A0A3N1P1R7_9GAMM</name>
<sequence>MSSLIQTSGRESYSAISVINHWITVLLVMAMLILGLLASAAPDSAEDFIMSVHVSLGFFVFWFVLWRAAYRVHQGFPPTQGQTPWQRQLAWWVHRLVLGLLVLQVFTGPLYLFTENEGVNVFGWFTVLIPLESLAFIHEPVEVLHVITGLYVLPALLLLHIVGAFHYFWHRRSVTPAELGE</sequence>
<organism evidence="15 16">
    <name type="scientific">Marinimicrobium koreense</name>
    <dbReference type="NCBI Taxonomy" id="306545"/>
    <lineage>
        <taxon>Bacteria</taxon>
        <taxon>Pseudomonadati</taxon>
        <taxon>Pseudomonadota</taxon>
        <taxon>Gammaproteobacteria</taxon>
        <taxon>Cellvibrionales</taxon>
        <taxon>Cellvibrionaceae</taxon>
        <taxon>Marinimicrobium</taxon>
    </lineage>
</organism>
<keyword evidence="7" id="KW-0479">Metal-binding</keyword>
<dbReference type="InterPro" id="IPR011577">
    <property type="entry name" value="Cyt_b561_bac/Ni-Hgenase"/>
</dbReference>
<feature type="transmembrane region" description="Helical" evidence="13">
    <location>
        <begin position="48"/>
        <end position="68"/>
    </location>
</feature>
<dbReference type="EMBL" id="RJUK01000001">
    <property type="protein sequence ID" value="ROQ21528.1"/>
    <property type="molecule type" value="Genomic_DNA"/>
</dbReference>
<dbReference type="PANTHER" id="PTHR30529">
    <property type="entry name" value="CYTOCHROME B561"/>
    <property type="match status" value="1"/>
</dbReference>
<keyword evidence="4" id="KW-1003">Cell membrane</keyword>
<dbReference type="GO" id="GO:0009055">
    <property type="term" value="F:electron transfer activity"/>
    <property type="evidence" value="ECO:0007669"/>
    <property type="project" value="InterPro"/>
</dbReference>
<dbReference type="PANTHER" id="PTHR30529:SF7">
    <property type="entry name" value="CYTOCHROME B561 BACTERIAL_NI-HYDROGENASE DOMAIN-CONTAINING PROTEIN"/>
    <property type="match status" value="1"/>
</dbReference>
<evidence type="ECO:0000256" key="5">
    <source>
        <dbReference type="ARBA" id="ARBA00022617"/>
    </source>
</evidence>